<dbReference type="RefSeq" id="WP_260746304.1">
    <property type="nucleotide sequence ID" value="NZ_CP092109.1"/>
</dbReference>
<keyword evidence="1" id="KW-0482">Metalloprotease</keyword>
<dbReference type="Proteomes" id="UP001060414">
    <property type="component" value="Chromosome"/>
</dbReference>
<name>A0ABY5ZFK5_9BACT</name>
<proteinExistence type="predicted"/>
<evidence type="ECO:0000313" key="4">
    <source>
        <dbReference type="Proteomes" id="UP001060414"/>
    </source>
</evidence>
<dbReference type="Pfam" id="PF04002">
    <property type="entry name" value="RadC"/>
    <property type="match status" value="1"/>
</dbReference>
<feature type="domain" description="RadC-like JAB" evidence="2">
    <location>
        <begin position="48"/>
        <end position="117"/>
    </location>
</feature>
<evidence type="ECO:0000313" key="3">
    <source>
        <dbReference type="EMBL" id="UWZ77955.1"/>
    </source>
</evidence>
<reference evidence="3" key="1">
    <citation type="journal article" date="2022" name="Environ. Microbiol.">
        <title>Geoalkalibacter halelectricus SAP #1 sp. nov. possessing extracellular electron transfer and mineral#reducing capabilities from a haloalkaline environment.</title>
        <authorList>
            <person name="Yadav S."/>
            <person name="Singh R."/>
            <person name="Sundharam S.S."/>
            <person name="Chaudhary S."/>
            <person name="Krishnamurthi S."/>
            <person name="Patil S.A."/>
        </authorList>
    </citation>
    <scope>NUCLEOTIDE SEQUENCE</scope>
    <source>
        <strain evidence="3">SAP-1</strain>
    </source>
</reference>
<evidence type="ECO:0000259" key="2">
    <source>
        <dbReference type="Pfam" id="PF04002"/>
    </source>
</evidence>
<protein>
    <submittedName>
        <fullName evidence="3">JAB domain-containing protein</fullName>
    </submittedName>
</protein>
<dbReference type="InterPro" id="IPR025657">
    <property type="entry name" value="RadC_JAB"/>
</dbReference>
<organism evidence="3 4">
    <name type="scientific">Geoalkalibacter halelectricus</name>
    <dbReference type="NCBI Taxonomy" id="2847045"/>
    <lineage>
        <taxon>Bacteria</taxon>
        <taxon>Pseudomonadati</taxon>
        <taxon>Thermodesulfobacteriota</taxon>
        <taxon>Desulfuromonadia</taxon>
        <taxon>Desulfuromonadales</taxon>
        <taxon>Geoalkalibacteraceae</taxon>
        <taxon>Geoalkalibacter</taxon>
    </lineage>
</organism>
<accession>A0ABY5ZFK5</accession>
<gene>
    <name evidence="3" type="ORF">L9S41_09590</name>
</gene>
<sequence>MNPETPFRPQGRRTKGSTIRLKVIRPVYETLQLSEEMGEYLHGHRSLTTSDQVAKLFSFLQHETRENFWSAHLDSKNRLLCLDLISVGSLSAAIVHPREVFKSCLLSSAAAVVLVHNLCGALHKLCNVKLPVM</sequence>
<keyword evidence="1" id="KW-0645">Protease</keyword>
<dbReference type="PANTHER" id="PTHR30471">
    <property type="entry name" value="DNA REPAIR PROTEIN RADC"/>
    <property type="match status" value="1"/>
</dbReference>
<dbReference type="EMBL" id="CP092109">
    <property type="protein sequence ID" value="UWZ77955.1"/>
    <property type="molecule type" value="Genomic_DNA"/>
</dbReference>
<dbReference type="Gene3D" id="3.40.140.10">
    <property type="entry name" value="Cytidine Deaminase, domain 2"/>
    <property type="match status" value="1"/>
</dbReference>
<keyword evidence="1" id="KW-0378">Hydrolase</keyword>
<evidence type="ECO:0000256" key="1">
    <source>
        <dbReference type="ARBA" id="ARBA00023049"/>
    </source>
</evidence>
<dbReference type="InterPro" id="IPR001405">
    <property type="entry name" value="UPF0758"/>
</dbReference>
<dbReference type="PANTHER" id="PTHR30471:SF3">
    <property type="entry name" value="UPF0758 PROTEIN YEES-RELATED"/>
    <property type="match status" value="1"/>
</dbReference>
<keyword evidence="4" id="KW-1185">Reference proteome</keyword>